<evidence type="ECO:0000313" key="1">
    <source>
        <dbReference type="EMBL" id="CAJ57276.1"/>
    </source>
</evidence>
<dbReference type="InterPro" id="IPR029063">
    <property type="entry name" value="SAM-dependent_MTases_sf"/>
</dbReference>
<keyword evidence="1" id="KW-0614">Plasmid</keyword>
<accession>Q2P9T4</accession>
<organism evidence="1">
    <name type="scientific">Millerozyma acaciae</name>
    <dbReference type="NCBI Taxonomy" id="28986"/>
    <lineage>
        <taxon>Eukaryota</taxon>
        <taxon>Fungi</taxon>
        <taxon>Dikarya</taxon>
        <taxon>Ascomycota</taxon>
        <taxon>Saccharomycotina</taxon>
        <taxon>Pichiomycetes</taxon>
        <taxon>Debaryomycetaceae</taxon>
        <taxon>Millerozyma</taxon>
    </lineage>
</organism>
<name>Q2P9T4_9ASCO</name>
<dbReference type="SUPFAM" id="SSF53335">
    <property type="entry name" value="S-adenosyl-L-methionine-dependent methyltransferases"/>
    <property type="match status" value="1"/>
</dbReference>
<proteinExistence type="predicted"/>
<geneLocation type="plasmid" evidence="1">
    <name>pPac1-1</name>
</geneLocation>
<dbReference type="EMBL" id="AM180622">
    <property type="protein sequence ID" value="CAJ57276.1"/>
    <property type="molecule type" value="Genomic_DNA"/>
</dbReference>
<dbReference type="SUPFAM" id="SSF56091">
    <property type="entry name" value="DNA ligase/mRNA capping enzyme, catalytic domain"/>
    <property type="match status" value="1"/>
</dbReference>
<dbReference type="AlphaFoldDB" id="Q2P9T4"/>
<sequence>MSLKPIAELAERLKSDLVDIELETRLRIPPPINFRSDKNITITYYRSLIYPSITFRKSKEYYIQSKELIEKRKIDGINVYLSVEQNYIKGDIKFSLIETNKRKIERQVIQKEPLVEIIKNGYEYMLEIEFDINTYKEVKSIINKYKCPYYPLQKPIEISSVNLARKLSKIDEWGISYKADGYHVVILENEQGEKSILHDNGKIEGDNFIPKNVYEGELMEDKTILYYDCIIYNYKNITNLNYKERRKYIKYNKKDVYIFKYIDQLEDYILSKPNFKFDGFVITNIRNRNLIYKSKFINTVDLKYKNGYLLLENEDISDRIPKDTLYNYVNNRIYEFDTNLNLIKERNDKVIANYKFPYDDNPIYKVVKGIGVPSLRVFHNKIKFDLLKLLKGKILLDIGSGRGGDINKWIKLNFSKVYCVDPKLDLRIKNKDIIEIKKEAKDLPKFVEYDCVSILFVPWDDSFIDILNKSKEGIIAIMNNPKNYECEAFSCKVHKEIELRIPFSETANEVKEKVYDTKEINNKLENNNWTIHKLDYRMDFGTNDEQILSSMYNYYYITR</sequence>
<dbReference type="Gene3D" id="3.40.50.150">
    <property type="entry name" value="Vaccinia Virus protein VP39"/>
    <property type="match status" value="1"/>
</dbReference>
<protein>
    <submittedName>
        <fullName evidence="1">Putative mRNA capping-enzyme</fullName>
    </submittedName>
</protein>
<reference evidence="1" key="1">
    <citation type="journal article" date="2006" name="Yeast">
        <title>Autonomous cytoplasmic linear plasmid pPac1-1 of Pichia acaciae: molecular structure and expression studies.</title>
        <authorList>
            <person name="Jeske S."/>
            <person name="Meinhardt F."/>
        </authorList>
    </citation>
    <scope>NUCLEOTIDE SEQUENCE</scope>
    <source>
        <strain evidence="1">NRRL Y-18665</strain>
        <plasmid evidence="1">pPac1-1</plasmid>
    </source>
</reference>